<protein>
    <submittedName>
        <fullName evidence="3">Resolvase domain</fullName>
    </submittedName>
</protein>
<accession>E6U8W4</accession>
<name>E6U8W4_ETHHY</name>
<dbReference type="CDD" id="cd00338">
    <property type="entry name" value="Ser_Recombinase"/>
    <property type="match status" value="1"/>
</dbReference>
<gene>
    <name evidence="3" type="ordered locus">Ethha_1664</name>
</gene>
<dbReference type="STRING" id="663278.Ethha_1664"/>
<dbReference type="PANTHER" id="PTHR30461">
    <property type="entry name" value="DNA-INVERTASE FROM LAMBDOID PROPHAGE"/>
    <property type="match status" value="1"/>
</dbReference>
<dbReference type="SUPFAM" id="SSF53041">
    <property type="entry name" value="Resolvase-like"/>
    <property type="match status" value="1"/>
</dbReference>
<dbReference type="EMBL" id="CP002400">
    <property type="protein sequence ID" value="ADU27199.1"/>
    <property type="molecule type" value="Genomic_DNA"/>
</dbReference>
<dbReference type="InterPro" id="IPR011109">
    <property type="entry name" value="DNA_bind_recombinase_dom"/>
</dbReference>
<dbReference type="GO" id="GO:0000150">
    <property type="term" value="F:DNA strand exchange activity"/>
    <property type="evidence" value="ECO:0007669"/>
    <property type="project" value="InterPro"/>
</dbReference>
<dbReference type="KEGG" id="eha:Ethha_1664"/>
<feature type="domain" description="Resolvase/invertase-type recombinase catalytic" evidence="1">
    <location>
        <begin position="17"/>
        <end position="164"/>
    </location>
</feature>
<proteinExistence type="predicted"/>
<dbReference type="InterPro" id="IPR038109">
    <property type="entry name" value="DNA_bind_recomb_sf"/>
</dbReference>
<dbReference type="Pfam" id="PF00239">
    <property type="entry name" value="Resolvase"/>
    <property type="match status" value="1"/>
</dbReference>
<dbReference type="InterPro" id="IPR050639">
    <property type="entry name" value="SSR_resolvase"/>
</dbReference>
<evidence type="ECO:0000313" key="4">
    <source>
        <dbReference type="Proteomes" id="UP000001551"/>
    </source>
</evidence>
<dbReference type="SMART" id="SM00857">
    <property type="entry name" value="Resolvase"/>
    <property type="match status" value="1"/>
</dbReference>
<dbReference type="AlphaFoldDB" id="E6U8W4"/>
<dbReference type="PROSITE" id="PS51737">
    <property type="entry name" value="RECOMBINASE_DNA_BIND"/>
    <property type="match status" value="1"/>
</dbReference>
<reference evidence="3 4" key="1">
    <citation type="submission" date="2010-12" db="EMBL/GenBank/DDBJ databases">
        <title>Complete sequence of Ethanoligenens harbinense YUAN-3.</title>
        <authorList>
            <person name="Lucas S."/>
            <person name="Copeland A."/>
            <person name="Lapidus A."/>
            <person name="Cheng J.-F."/>
            <person name="Bruce D."/>
            <person name="Goodwin L."/>
            <person name="Pitluck S."/>
            <person name="Chertkov O."/>
            <person name="Misra M."/>
            <person name="Detter J.C."/>
            <person name="Han C."/>
            <person name="Tapia R."/>
            <person name="Land M."/>
            <person name="Hauser L."/>
            <person name="Jeffries C."/>
            <person name="Kyrpides N."/>
            <person name="Ivanova N."/>
            <person name="Mikhailova N."/>
            <person name="Wang A."/>
            <person name="Mouttaki H."/>
            <person name="He Z."/>
            <person name="Zhou J."/>
            <person name="Hemme C.L."/>
            <person name="Woyke T."/>
        </authorList>
    </citation>
    <scope>NUCLEOTIDE SEQUENCE [LARGE SCALE GENOMIC DNA]</scope>
    <source>
        <strain evidence="4">DSM 18485 / JCM 12961 / CGMCC 1.5033 / YUAN-3</strain>
    </source>
</reference>
<dbReference type="InterPro" id="IPR006119">
    <property type="entry name" value="Resolv_N"/>
</dbReference>
<dbReference type="GO" id="GO:0003677">
    <property type="term" value="F:DNA binding"/>
    <property type="evidence" value="ECO:0007669"/>
    <property type="project" value="InterPro"/>
</dbReference>
<organism evidence="3 4">
    <name type="scientific">Ethanoligenens harbinense (strain DSM 18485 / JCM 12961 / CGMCC 1.5033 / YUAN-3)</name>
    <dbReference type="NCBI Taxonomy" id="663278"/>
    <lineage>
        <taxon>Bacteria</taxon>
        <taxon>Bacillati</taxon>
        <taxon>Bacillota</taxon>
        <taxon>Clostridia</taxon>
        <taxon>Eubacteriales</taxon>
        <taxon>Oscillospiraceae</taxon>
        <taxon>Ethanoligenens</taxon>
    </lineage>
</organism>
<feature type="domain" description="Recombinase" evidence="2">
    <location>
        <begin position="173"/>
        <end position="299"/>
    </location>
</feature>
<evidence type="ECO:0000259" key="2">
    <source>
        <dbReference type="PROSITE" id="PS51737"/>
    </source>
</evidence>
<sequence>MRYEVFEIPAKAKAPLRVAAYCRVSTPSEEQQNSLETQVQYYAETISGHIGWTLAGIYAEQTSGTRFDTREAFNRMIMDCRKGKIDYIITKSVSRFGRNTLPFMQGIEELLQRGIPVHFELEGLNSSDWRMKKIITAAAAVAQRESESKSADIKWGIRHSFQEGHVKLNYSQFLGYTKDANGKLVVVEGEAEVVRLIYDLYLKGYGCRKIKTHLETNGIKTATGKIVWSTSTIDRILSNEKYIGTVLSQKTFVENCLTHKQMQNTGQFSKYVIEGNHEAIISKEVFEEVQQRKQGVPVR</sequence>
<evidence type="ECO:0000313" key="3">
    <source>
        <dbReference type="EMBL" id="ADU27199.1"/>
    </source>
</evidence>
<dbReference type="HOGENOM" id="CLU_010686_0_4_9"/>
<dbReference type="PANTHER" id="PTHR30461:SF23">
    <property type="entry name" value="DNA RECOMBINASE-RELATED"/>
    <property type="match status" value="1"/>
</dbReference>
<evidence type="ECO:0000259" key="1">
    <source>
        <dbReference type="PROSITE" id="PS51736"/>
    </source>
</evidence>
<dbReference type="PROSITE" id="PS51736">
    <property type="entry name" value="RECOMBINASES_3"/>
    <property type="match status" value="1"/>
</dbReference>
<dbReference type="InterPro" id="IPR036162">
    <property type="entry name" value="Resolvase-like_N_sf"/>
</dbReference>
<dbReference type="RefSeq" id="WP_013485554.1">
    <property type="nucleotide sequence ID" value="NC_014828.1"/>
</dbReference>
<dbReference type="Proteomes" id="UP000001551">
    <property type="component" value="Chromosome"/>
</dbReference>
<keyword evidence="4" id="KW-1185">Reference proteome</keyword>
<dbReference type="Gene3D" id="3.40.50.1390">
    <property type="entry name" value="Resolvase, N-terminal catalytic domain"/>
    <property type="match status" value="1"/>
</dbReference>
<dbReference type="Pfam" id="PF07508">
    <property type="entry name" value="Recombinase"/>
    <property type="match status" value="1"/>
</dbReference>
<dbReference type="eggNOG" id="COG1961">
    <property type="taxonomic scope" value="Bacteria"/>
</dbReference>
<dbReference type="Gene3D" id="3.90.1750.20">
    <property type="entry name" value="Putative Large Serine Recombinase, Chain B, Domain 2"/>
    <property type="match status" value="1"/>
</dbReference>